<dbReference type="Proteomes" id="UP000075391">
    <property type="component" value="Unassembled WGS sequence"/>
</dbReference>
<organism evidence="9 10">
    <name type="scientific">Bdellovibrio bacteriovorus</name>
    <dbReference type="NCBI Taxonomy" id="959"/>
    <lineage>
        <taxon>Bacteria</taxon>
        <taxon>Pseudomonadati</taxon>
        <taxon>Bdellovibrionota</taxon>
        <taxon>Bdellovibrionia</taxon>
        <taxon>Bdellovibrionales</taxon>
        <taxon>Pseudobdellovibrionaceae</taxon>
        <taxon>Bdellovibrio</taxon>
    </lineage>
</organism>
<dbReference type="GO" id="GO:0005737">
    <property type="term" value="C:cytoplasm"/>
    <property type="evidence" value="ECO:0007669"/>
    <property type="project" value="UniProtKB-SubCell"/>
</dbReference>
<evidence type="ECO:0000313" key="9">
    <source>
        <dbReference type="EMBL" id="KYG67673.1"/>
    </source>
</evidence>
<evidence type="ECO:0000256" key="8">
    <source>
        <dbReference type="SAM" id="MobiDB-lite"/>
    </source>
</evidence>
<dbReference type="GO" id="GO:0051301">
    <property type="term" value="P:cell division"/>
    <property type="evidence" value="ECO:0007669"/>
    <property type="project" value="UniProtKB-KW"/>
</dbReference>
<keyword evidence="3" id="KW-0963">Cytoplasm</keyword>
<keyword evidence="6" id="KW-0131">Cell cycle</keyword>
<dbReference type="EMBL" id="LUKF01000007">
    <property type="protein sequence ID" value="KYG67673.1"/>
    <property type="molecule type" value="Genomic_DNA"/>
</dbReference>
<evidence type="ECO:0000313" key="10">
    <source>
        <dbReference type="Proteomes" id="UP000075391"/>
    </source>
</evidence>
<dbReference type="InterPro" id="IPR019933">
    <property type="entry name" value="DivIVA_domain"/>
</dbReference>
<evidence type="ECO:0000256" key="3">
    <source>
        <dbReference type="ARBA" id="ARBA00022490"/>
    </source>
</evidence>
<proteinExistence type="inferred from homology"/>
<dbReference type="Gene3D" id="6.10.250.660">
    <property type="match status" value="1"/>
</dbReference>
<dbReference type="PANTHER" id="PTHR35794:SF2">
    <property type="entry name" value="CELL DIVISION PROTEIN DIVIVA"/>
    <property type="match status" value="1"/>
</dbReference>
<protein>
    <submittedName>
        <fullName evidence="9">Cell division protein DivIVA</fullName>
    </submittedName>
</protein>
<evidence type="ECO:0000256" key="4">
    <source>
        <dbReference type="ARBA" id="ARBA00022618"/>
    </source>
</evidence>
<comment type="similarity">
    <text evidence="2">Belongs to the DivIVA family.</text>
</comment>
<evidence type="ECO:0000256" key="2">
    <source>
        <dbReference type="ARBA" id="ARBA00009008"/>
    </source>
</evidence>
<dbReference type="OrthoDB" id="5198800at2"/>
<dbReference type="InterPro" id="IPR007793">
    <property type="entry name" value="DivIVA_fam"/>
</dbReference>
<dbReference type="PANTHER" id="PTHR35794">
    <property type="entry name" value="CELL DIVISION PROTEIN DIVIVA"/>
    <property type="match status" value="1"/>
</dbReference>
<keyword evidence="4 9" id="KW-0132">Cell division</keyword>
<evidence type="ECO:0000256" key="7">
    <source>
        <dbReference type="SAM" id="Coils"/>
    </source>
</evidence>
<sequence>MRITPIDIAHKSFTKKMMGLDADEVMDFLQQVASQMESLIQERNALKEGIREKELSLMEYKERDQVLKETIATASQMAERLRQDADREAKLIIADAQQKAEIITRDSRDSLKKMYQEVTDLKRARMQFEANLKALAQAHLSLLEQGEKYMPQMQLPNHNIANTNGNGNGPGRSPNVSPLSAE</sequence>
<dbReference type="NCBIfam" id="TIGR03544">
    <property type="entry name" value="DivI1A_domain"/>
    <property type="match status" value="1"/>
</dbReference>
<keyword evidence="5 7" id="KW-0175">Coiled coil</keyword>
<feature type="coiled-coil region" evidence="7">
    <location>
        <begin position="111"/>
        <end position="138"/>
    </location>
</feature>
<evidence type="ECO:0000256" key="5">
    <source>
        <dbReference type="ARBA" id="ARBA00023054"/>
    </source>
</evidence>
<dbReference type="Pfam" id="PF05103">
    <property type="entry name" value="DivIVA"/>
    <property type="match status" value="1"/>
</dbReference>
<evidence type="ECO:0000256" key="1">
    <source>
        <dbReference type="ARBA" id="ARBA00004496"/>
    </source>
</evidence>
<feature type="coiled-coil region" evidence="7">
    <location>
        <begin position="29"/>
        <end position="63"/>
    </location>
</feature>
<comment type="subcellular location">
    <subcellularLocation>
        <location evidence="1">Cytoplasm</location>
    </subcellularLocation>
</comment>
<gene>
    <name evidence="9" type="ORF">AZI85_16890</name>
</gene>
<name>A0A150WTD3_BDEBC</name>
<reference evidence="9 10" key="1">
    <citation type="submission" date="2016-03" db="EMBL/GenBank/DDBJ databases">
        <authorList>
            <person name="Ploux O."/>
        </authorList>
    </citation>
    <scope>NUCLEOTIDE SEQUENCE [LARGE SCALE GENOMIC DNA]</scope>
    <source>
        <strain evidence="9 10">BER2</strain>
    </source>
</reference>
<accession>A0A150WTD3</accession>
<evidence type="ECO:0000256" key="6">
    <source>
        <dbReference type="ARBA" id="ARBA00023306"/>
    </source>
</evidence>
<comment type="caution">
    <text evidence="9">The sequence shown here is derived from an EMBL/GenBank/DDBJ whole genome shotgun (WGS) entry which is preliminary data.</text>
</comment>
<feature type="region of interest" description="Disordered" evidence="8">
    <location>
        <begin position="156"/>
        <end position="182"/>
    </location>
</feature>
<dbReference type="AlphaFoldDB" id="A0A150WTD3"/>
<dbReference type="RefSeq" id="WP_063243267.1">
    <property type="nucleotide sequence ID" value="NZ_CP168967.1"/>
</dbReference>